<accession>A0A6G0SWY4</accession>
<gene>
    <name evidence="1" type="ORF">AGLY_017027</name>
</gene>
<reference evidence="1 2" key="1">
    <citation type="submission" date="2019-08" db="EMBL/GenBank/DDBJ databases">
        <title>The genome of the soybean aphid Biotype 1, its phylome, world population structure and adaptation to the North American continent.</title>
        <authorList>
            <person name="Giordano R."/>
            <person name="Donthu R.K."/>
            <person name="Hernandez A.G."/>
            <person name="Wright C.L."/>
            <person name="Zimin A.V."/>
        </authorList>
    </citation>
    <scope>NUCLEOTIDE SEQUENCE [LARGE SCALE GENOMIC DNA]</scope>
    <source>
        <tissue evidence="1">Whole aphids</tissue>
    </source>
</reference>
<comment type="caution">
    <text evidence="1">The sequence shown here is derived from an EMBL/GenBank/DDBJ whole genome shotgun (WGS) entry which is preliminary data.</text>
</comment>
<dbReference type="EMBL" id="VYZN01000949">
    <property type="protein sequence ID" value="KAE9522605.1"/>
    <property type="molecule type" value="Genomic_DNA"/>
</dbReference>
<keyword evidence="2" id="KW-1185">Reference proteome</keyword>
<dbReference type="Proteomes" id="UP000475862">
    <property type="component" value="Unassembled WGS sequence"/>
</dbReference>
<organism evidence="1 2">
    <name type="scientific">Aphis glycines</name>
    <name type="common">Soybean aphid</name>
    <dbReference type="NCBI Taxonomy" id="307491"/>
    <lineage>
        <taxon>Eukaryota</taxon>
        <taxon>Metazoa</taxon>
        <taxon>Ecdysozoa</taxon>
        <taxon>Arthropoda</taxon>
        <taxon>Hexapoda</taxon>
        <taxon>Insecta</taxon>
        <taxon>Pterygota</taxon>
        <taxon>Neoptera</taxon>
        <taxon>Paraneoptera</taxon>
        <taxon>Hemiptera</taxon>
        <taxon>Sternorrhyncha</taxon>
        <taxon>Aphidomorpha</taxon>
        <taxon>Aphidoidea</taxon>
        <taxon>Aphididae</taxon>
        <taxon>Aphidini</taxon>
        <taxon>Aphis</taxon>
        <taxon>Aphis</taxon>
    </lineage>
</organism>
<sequence>MNTVNDDTNSNNLDDSVSVLTKPQSVTNFLVADINPDDPLPVLAESQLDTHFSVTDTNPDDTLPVLAECQSYIHFSVAVRLGLNINGLSVQCLMANCNLLQLLRLLACNKNGSETLDIGNLWGQQVDDYTKYTILNRCNVPDNNFIYPFSTHKKNLKDICTFYYNKLYYLPVFLILIPFSVDDVTLIERLL</sequence>
<protein>
    <submittedName>
        <fullName evidence="1">Uncharacterized protein</fullName>
    </submittedName>
</protein>
<proteinExistence type="predicted"/>
<evidence type="ECO:0000313" key="1">
    <source>
        <dbReference type="EMBL" id="KAE9522605.1"/>
    </source>
</evidence>
<name>A0A6G0SWY4_APHGL</name>
<dbReference type="AlphaFoldDB" id="A0A6G0SWY4"/>
<evidence type="ECO:0000313" key="2">
    <source>
        <dbReference type="Proteomes" id="UP000475862"/>
    </source>
</evidence>